<dbReference type="SUPFAM" id="SSF49401">
    <property type="entry name" value="Bacterial adhesins"/>
    <property type="match status" value="1"/>
</dbReference>
<dbReference type="AlphaFoldDB" id="A0A0J5WIR7"/>
<evidence type="ECO:0000256" key="1">
    <source>
        <dbReference type="ARBA" id="ARBA00004561"/>
    </source>
</evidence>
<evidence type="ECO:0000256" key="3">
    <source>
        <dbReference type="ARBA" id="ARBA00022729"/>
    </source>
</evidence>
<evidence type="ECO:0000313" key="6">
    <source>
        <dbReference type="EMBL" id="KML49789.1"/>
    </source>
</evidence>
<dbReference type="PANTHER" id="PTHR33420">
    <property type="entry name" value="FIMBRIAL SUBUNIT ELFA-RELATED"/>
    <property type="match status" value="1"/>
</dbReference>
<evidence type="ECO:0000256" key="2">
    <source>
        <dbReference type="ARBA" id="ARBA00006671"/>
    </source>
</evidence>
<dbReference type="Gene3D" id="2.60.40.1090">
    <property type="entry name" value="Fimbrial-type adhesion domain"/>
    <property type="match status" value="1"/>
</dbReference>
<dbReference type="InterPro" id="IPR036937">
    <property type="entry name" value="Adhesion_dom_fimbrial_sf"/>
</dbReference>
<comment type="similarity">
    <text evidence="2">Belongs to the fimbrial protein family.</text>
</comment>
<dbReference type="EMBL" id="LDWR01000049">
    <property type="protein sequence ID" value="KML49789.1"/>
    <property type="molecule type" value="Genomic_DNA"/>
</dbReference>
<sequence>MQTKLISALLLAGAATASQVASAADGTITFTGSVTAQTCTINGNGSNSNNFNVPLLNVSTSALAAAGQTASAKAFSIALTACTPASGKVHAYFEPGPTVDTATGNLFLTAGGATNVEIRLLNGDYTPIKLGAADASQNSQSVAITATGTATLNYLAEYYATGAATAGAATSSVMYSLVYQ</sequence>
<comment type="subcellular location">
    <subcellularLocation>
        <location evidence="1">Fimbrium</location>
    </subcellularLocation>
</comment>
<dbReference type="InterPro" id="IPR008966">
    <property type="entry name" value="Adhesion_dom_sf"/>
</dbReference>
<accession>A0A0J5WIR7</accession>
<feature type="signal peptide" evidence="5">
    <location>
        <begin position="1"/>
        <end position="23"/>
    </location>
</feature>
<dbReference type="PANTHER" id="PTHR33420:SF3">
    <property type="entry name" value="FIMBRIAL SUBUNIT ELFA"/>
    <property type="match status" value="1"/>
</dbReference>
<evidence type="ECO:0000313" key="7">
    <source>
        <dbReference type="Proteomes" id="UP000036338"/>
    </source>
</evidence>
<dbReference type="Pfam" id="PF16970">
    <property type="entry name" value="FimA"/>
    <property type="match status" value="1"/>
</dbReference>
<name>A0A0J5WIR7_BURCE</name>
<dbReference type="InterPro" id="IPR039458">
    <property type="entry name" value="FimA-like"/>
</dbReference>
<evidence type="ECO:0000256" key="4">
    <source>
        <dbReference type="ARBA" id="ARBA00023263"/>
    </source>
</evidence>
<keyword evidence="3 5" id="KW-0732">Signal</keyword>
<feature type="chain" id="PRO_5005266393" evidence="5">
    <location>
        <begin position="24"/>
        <end position="180"/>
    </location>
</feature>
<comment type="caution">
    <text evidence="6">The sequence shown here is derived from an EMBL/GenBank/DDBJ whole genome shotgun (WGS) entry which is preliminary data.</text>
</comment>
<dbReference type="InterPro" id="IPR050263">
    <property type="entry name" value="Bact_Fimbrial_Adh_Pro"/>
</dbReference>
<organism evidence="6 7">
    <name type="scientific">Burkholderia cepacia</name>
    <name type="common">Pseudomonas cepacia</name>
    <dbReference type="NCBI Taxonomy" id="292"/>
    <lineage>
        <taxon>Bacteria</taxon>
        <taxon>Pseudomonadati</taxon>
        <taxon>Pseudomonadota</taxon>
        <taxon>Betaproteobacteria</taxon>
        <taxon>Burkholderiales</taxon>
        <taxon>Burkholderiaceae</taxon>
        <taxon>Burkholderia</taxon>
        <taxon>Burkholderia cepacia complex</taxon>
    </lineage>
</organism>
<dbReference type="PATRIC" id="fig|292.27.peg.5927"/>
<protein>
    <submittedName>
        <fullName evidence="6">Fimbrial protein</fullName>
    </submittedName>
</protein>
<keyword evidence="4" id="KW-0281">Fimbrium</keyword>
<dbReference type="GO" id="GO:0009289">
    <property type="term" value="C:pilus"/>
    <property type="evidence" value="ECO:0007669"/>
    <property type="project" value="UniProtKB-SubCell"/>
</dbReference>
<reference evidence="6 7" key="1">
    <citation type="submission" date="2015-05" db="EMBL/GenBank/DDBJ databases">
        <title>Draft genome of Burkholderia cepacia LK29.</title>
        <authorList>
            <person name="Chan X.Y."/>
        </authorList>
    </citation>
    <scope>NUCLEOTIDE SEQUENCE [LARGE SCALE GENOMIC DNA]</scope>
    <source>
        <strain evidence="6 7">LK29</strain>
    </source>
</reference>
<evidence type="ECO:0000256" key="5">
    <source>
        <dbReference type="SAM" id="SignalP"/>
    </source>
</evidence>
<dbReference type="RefSeq" id="WP_048249847.1">
    <property type="nucleotide sequence ID" value="NZ_LDWR01000049.1"/>
</dbReference>
<gene>
    <name evidence="6" type="ORF">VL15_27615</name>
</gene>
<dbReference type="Proteomes" id="UP000036338">
    <property type="component" value="Unassembled WGS sequence"/>
</dbReference>
<proteinExistence type="inferred from homology"/>
<dbReference type="GO" id="GO:0043709">
    <property type="term" value="P:cell adhesion involved in single-species biofilm formation"/>
    <property type="evidence" value="ECO:0007669"/>
    <property type="project" value="TreeGrafter"/>
</dbReference>